<sequence length="102" mass="11419">MCVPLTRLGYYVRGITLAVVRRRDHNGQIVGTTDAANLDRLGSEPIDLPSLKVHAAGGDSSRTICSGRLKKESHRLKKKILFSAKTKIRWRPRALRQTRGRA</sequence>
<dbReference type="AlphaFoldDB" id="A0ABD3ANB7"/>
<keyword evidence="2" id="KW-1185">Reference proteome</keyword>
<evidence type="ECO:0000313" key="2">
    <source>
        <dbReference type="Proteomes" id="UP001630127"/>
    </source>
</evidence>
<gene>
    <name evidence="1" type="ORF">ACH5RR_006199</name>
</gene>
<name>A0ABD3ANB7_9GENT</name>
<reference evidence="1 2" key="1">
    <citation type="submission" date="2024-11" db="EMBL/GenBank/DDBJ databases">
        <title>A near-complete genome assembly of Cinchona calisaya.</title>
        <authorList>
            <person name="Lian D.C."/>
            <person name="Zhao X.W."/>
            <person name="Wei L."/>
        </authorList>
    </citation>
    <scope>NUCLEOTIDE SEQUENCE [LARGE SCALE GENOMIC DNA]</scope>
    <source>
        <tissue evidence="1">Nenye</tissue>
    </source>
</reference>
<proteinExistence type="predicted"/>
<accession>A0ABD3ANB7</accession>
<organism evidence="1 2">
    <name type="scientific">Cinchona calisaya</name>
    <dbReference type="NCBI Taxonomy" id="153742"/>
    <lineage>
        <taxon>Eukaryota</taxon>
        <taxon>Viridiplantae</taxon>
        <taxon>Streptophyta</taxon>
        <taxon>Embryophyta</taxon>
        <taxon>Tracheophyta</taxon>
        <taxon>Spermatophyta</taxon>
        <taxon>Magnoliopsida</taxon>
        <taxon>eudicotyledons</taxon>
        <taxon>Gunneridae</taxon>
        <taxon>Pentapetalae</taxon>
        <taxon>asterids</taxon>
        <taxon>lamiids</taxon>
        <taxon>Gentianales</taxon>
        <taxon>Rubiaceae</taxon>
        <taxon>Cinchonoideae</taxon>
        <taxon>Cinchoneae</taxon>
        <taxon>Cinchona</taxon>
    </lineage>
</organism>
<dbReference type="Proteomes" id="UP001630127">
    <property type="component" value="Unassembled WGS sequence"/>
</dbReference>
<dbReference type="EMBL" id="JBJUIK010000003">
    <property type="protein sequence ID" value="KAL3532678.1"/>
    <property type="molecule type" value="Genomic_DNA"/>
</dbReference>
<protein>
    <submittedName>
        <fullName evidence="1">Uncharacterized protein</fullName>
    </submittedName>
</protein>
<comment type="caution">
    <text evidence="1">The sequence shown here is derived from an EMBL/GenBank/DDBJ whole genome shotgun (WGS) entry which is preliminary data.</text>
</comment>
<evidence type="ECO:0000313" key="1">
    <source>
        <dbReference type="EMBL" id="KAL3532678.1"/>
    </source>
</evidence>